<keyword evidence="11" id="KW-1185">Reference proteome</keyword>
<feature type="transmembrane region" description="Helical" evidence="8">
    <location>
        <begin position="81"/>
        <end position="105"/>
    </location>
</feature>
<name>A0AA42BRG6_9BACI</name>
<keyword evidence="4 8" id="KW-0812">Transmembrane</keyword>
<keyword evidence="3 8" id="KW-0813">Transport</keyword>
<comment type="similarity">
    <text evidence="2">Belongs to the binding-protein-dependent transport system permease family. CysTW subfamily.</text>
</comment>
<keyword evidence="6 8" id="KW-1133">Transmembrane helix</keyword>
<keyword evidence="7 8" id="KW-0472">Membrane</keyword>
<evidence type="ECO:0000256" key="6">
    <source>
        <dbReference type="ARBA" id="ARBA00022989"/>
    </source>
</evidence>
<keyword evidence="5" id="KW-0029">Amino-acid transport</keyword>
<proteinExistence type="inferred from homology"/>
<comment type="subcellular location">
    <subcellularLocation>
        <location evidence="1 8">Cell membrane</location>
        <topology evidence="1 8">Multi-pass membrane protein</topology>
    </subcellularLocation>
</comment>
<dbReference type="GO" id="GO:0031460">
    <property type="term" value="P:glycine betaine transport"/>
    <property type="evidence" value="ECO:0007669"/>
    <property type="project" value="TreeGrafter"/>
</dbReference>
<feature type="transmembrane region" description="Helical" evidence="8">
    <location>
        <begin position="20"/>
        <end position="43"/>
    </location>
</feature>
<dbReference type="PROSITE" id="PS50928">
    <property type="entry name" value="ABC_TM1"/>
    <property type="match status" value="1"/>
</dbReference>
<dbReference type="Gene3D" id="1.10.3720.10">
    <property type="entry name" value="MetI-like"/>
    <property type="match status" value="1"/>
</dbReference>
<evidence type="ECO:0000313" key="10">
    <source>
        <dbReference type="EMBL" id="MCP8970917.1"/>
    </source>
</evidence>
<feature type="transmembrane region" description="Helical" evidence="8">
    <location>
        <begin position="150"/>
        <end position="170"/>
    </location>
</feature>
<comment type="caution">
    <text evidence="10">The sequence shown here is derived from an EMBL/GenBank/DDBJ whole genome shotgun (WGS) entry which is preliminary data.</text>
</comment>
<feature type="transmembrane region" description="Helical" evidence="8">
    <location>
        <begin position="55"/>
        <end position="75"/>
    </location>
</feature>
<gene>
    <name evidence="10" type="ORF">NK662_20565</name>
</gene>
<dbReference type="GO" id="GO:0005886">
    <property type="term" value="C:plasma membrane"/>
    <property type="evidence" value="ECO:0007669"/>
    <property type="project" value="UniProtKB-SubCell"/>
</dbReference>
<dbReference type="InterPro" id="IPR000515">
    <property type="entry name" value="MetI-like"/>
</dbReference>
<dbReference type="FunFam" id="1.10.3720.10:FF:000001">
    <property type="entry name" value="Glycine betaine ABC transporter, permease"/>
    <property type="match status" value="1"/>
</dbReference>
<evidence type="ECO:0000256" key="3">
    <source>
        <dbReference type="ARBA" id="ARBA00022448"/>
    </source>
</evidence>
<feature type="transmembrane region" description="Helical" evidence="8">
    <location>
        <begin position="179"/>
        <end position="202"/>
    </location>
</feature>
<accession>A0AA42BRG6</accession>
<sequence length="209" mass="22499">MLQQVIDYLDMNQETFVQYLNQHLLLCLVTVILAILLCVPLGVYISRKAAIAEGIINVINMFRVIPSIAILALAMPVLGVGFLPALVALFILACPPIIINTYTAFRKIDPSIREAAYGMGMSPMQSIFRVEFPLAMPVILTGIRTATVEIIASATLAVLIGGGGLGYYIMNGIAMLNNVFLLLGAIPVALLAIIGEIGFGIMQKRTSSF</sequence>
<protein>
    <submittedName>
        <fullName evidence="10">ABC transporter permease</fullName>
    </submittedName>
</protein>
<evidence type="ECO:0000256" key="1">
    <source>
        <dbReference type="ARBA" id="ARBA00004651"/>
    </source>
</evidence>
<dbReference type="GO" id="GO:0055085">
    <property type="term" value="P:transmembrane transport"/>
    <property type="evidence" value="ECO:0007669"/>
    <property type="project" value="InterPro"/>
</dbReference>
<dbReference type="Proteomes" id="UP001156102">
    <property type="component" value="Unassembled WGS sequence"/>
</dbReference>
<dbReference type="CDD" id="cd06261">
    <property type="entry name" value="TM_PBP2"/>
    <property type="match status" value="1"/>
</dbReference>
<dbReference type="GO" id="GO:0006865">
    <property type="term" value="P:amino acid transport"/>
    <property type="evidence" value="ECO:0007669"/>
    <property type="project" value="UniProtKB-KW"/>
</dbReference>
<evidence type="ECO:0000256" key="7">
    <source>
        <dbReference type="ARBA" id="ARBA00023136"/>
    </source>
</evidence>
<evidence type="ECO:0000313" key="11">
    <source>
        <dbReference type="Proteomes" id="UP001156102"/>
    </source>
</evidence>
<dbReference type="RefSeq" id="WP_254760844.1">
    <property type="nucleotide sequence ID" value="NZ_JANCLT010000016.1"/>
</dbReference>
<dbReference type="InterPro" id="IPR051204">
    <property type="entry name" value="ABC_transp_perm/SBD"/>
</dbReference>
<evidence type="ECO:0000256" key="5">
    <source>
        <dbReference type="ARBA" id="ARBA00022970"/>
    </source>
</evidence>
<feature type="domain" description="ABC transmembrane type-1" evidence="9">
    <location>
        <begin position="20"/>
        <end position="198"/>
    </location>
</feature>
<reference evidence="10" key="1">
    <citation type="submission" date="2022-07" db="EMBL/GenBank/DDBJ databases">
        <authorList>
            <person name="Li W.-J."/>
            <person name="Deng Q.-Q."/>
        </authorList>
    </citation>
    <scope>NUCLEOTIDE SEQUENCE</scope>
    <source>
        <strain evidence="10">SYSU M60031</strain>
    </source>
</reference>
<dbReference type="EMBL" id="JANCLT010000016">
    <property type="protein sequence ID" value="MCP8970917.1"/>
    <property type="molecule type" value="Genomic_DNA"/>
</dbReference>
<dbReference type="InterPro" id="IPR035906">
    <property type="entry name" value="MetI-like_sf"/>
</dbReference>
<organism evidence="10 11">
    <name type="scientific">Ectobacillus ponti</name>
    <dbReference type="NCBI Taxonomy" id="2961894"/>
    <lineage>
        <taxon>Bacteria</taxon>
        <taxon>Bacillati</taxon>
        <taxon>Bacillota</taxon>
        <taxon>Bacilli</taxon>
        <taxon>Bacillales</taxon>
        <taxon>Bacillaceae</taxon>
        <taxon>Ectobacillus</taxon>
    </lineage>
</organism>
<evidence type="ECO:0000256" key="4">
    <source>
        <dbReference type="ARBA" id="ARBA00022692"/>
    </source>
</evidence>
<dbReference type="PANTHER" id="PTHR30177:SF4">
    <property type="entry name" value="OSMOPROTECTANT IMPORT PERMEASE PROTEIN OSMW"/>
    <property type="match status" value="1"/>
</dbReference>
<dbReference type="SUPFAM" id="SSF161098">
    <property type="entry name" value="MetI-like"/>
    <property type="match status" value="1"/>
</dbReference>
<dbReference type="AlphaFoldDB" id="A0AA42BRG6"/>
<evidence type="ECO:0000256" key="2">
    <source>
        <dbReference type="ARBA" id="ARBA00007069"/>
    </source>
</evidence>
<evidence type="ECO:0000256" key="8">
    <source>
        <dbReference type="RuleBase" id="RU363032"/>
    </source>
</evidence>
<dbReference type="Pfam" id="PF00528">
    <property type="entry name" value="BPD_transp_1"/>
    <property type="match status" value="1"/>
</dbReference>
<dbReference type="PANTHER" id="PTHR30177">
    <property type="entry name" value="GLYCINE BETAINE/L-PROLINE TRANSPORT SYSTEM PERMEASE PROTEIN PROW"/>
    <property type="match status" value="1"/>
</dbReference>
<evidence type="ECO:0000259" key="9">
    <source>
        <dbReference type="PROSITE" id="PS50928"/>
    </source>
</evidence>